<dbReference type="InterPro" id="IPR054416">
    <property type="entry name" value="GST_UstS-like_C"/>
</dbReference>
<evidence type="ECO:0000259" key="1">
    <source>
        <dbReference type="PROSITE" id="PS50404"/>
    </source>
</evidence>
<keyword evidence="2" id="KW-0808">Transferase</keyword>
<organism evidence="2 3">
    <name type="scientific">Belnapia rosea</name>
    <dbReference type="NCBI Taxonomy" id="938405"/>
    <lineage>
        <taxon>Bacteria</taxon>
        <taxon>Pseudomonadati</taxon>
        <taxon>Pseudomonadota</taxon>
        <taxon>Alphaproteobacteria</taxon>
        <taxon>Acetobacterales</taxon>
        <taxon>Roseomonadaceae</taxon>
        <taxon>Belnapia</taxon>
    </lineage>
</organism>
<dbReference type="GO" id="GO:0006749">
    <property type="term" value="P:glutathione metabolic process"/>
    <property type="evidence" value="ECO:0007669"/>
    <property type="project" value="TreeGrafter"/>
</dbReference>
<evidence type="ECO:0000313" key="2">
    <source>
        <dbReference type="EMBL" id="SDE04111.1"/>
    </source>
</evidence>
<dbReference type="AlphaFoldDB" id="A0A1G6ZNM9"/>
<dbReference type="PROSITE" id="PS50404">
    <property type="entry name" value="GST_NTER"/>
    <property type="match status" value="1"/>
</dbReference>
<dbReference type="Pfam" id="PF13409">
    <property type="entry name" value="GST_N_2"/>
    <property type="match status" value="1"/>
</dbReference>
<dbReference type="SUPFAM" id="SSF47616">
    <property type="entry name" value="GST C-terminal domain-like"/>
    <property type="match status" value="1"/>
</dbReference>
<proteinExistence type="predicted"/>
<dbReference type="Gene3D" id="3.40.30.10">
    <property type="entry name" value="Glutaredoxin"/>
    <property type="match status" value="1"/>
</dbReference>
<protein>
    <submittedName>
        <fullName evidence="2">Glutathione S-transferase</fullName>
    </submittedName>
</protein>
<dbReference type="InterPro" id="IPR004045">
    <property type="entry name" value="Glutathione_S-Trfase_N"/>
</dbReference>
<dbReference type="CDD" id="cd03038">
    <property type="entry name" value="GST_N_etherase_LigE"/>
    <property type="match status" value="1"/>
</dbReference>
<dbReference type="GO" id="GO:0004364">
    <property type="term" value="F:glutathione transferase activity"/>
    <property type="evidence" value="ECO:0007669"/>
    <property type="project" value="TreeGrafter"/>
</dbReference>
<dbReference type="InterPro" id="IPR036282">
    <property type="entry name" value="Glutathione-S-Trfase_C_sf"/>
</dbReference>
<reference evidence="2 3" key="1">
    <citation type="submission" date="2016-10" db="EMBL/GenBank/DDBJ databases">
        <authorList>
            <person name="de Groot N.N."/>
        </authorList>
    </citation>
    <scope>NUCLEOTIDE SEQUENCE [LARGE SCALE GENOMIC DNA]</scope>
    <source>
        <strain evidence="2 3">CPCC 100156</strain>
    </source>
</reference>
<dbReference type="Proteomes" id="UP000198925">
    <property type="component" value="Unassembled WGS sequence"/>
</dbReference>
<dbReference type="GO" id="GO:0016034">
    <property type="term" value="F:maleylacetoacetate isomerase activity"/>
    <property type="evidence" value="ECO:0007669"/>
    <property type="project" value="TreeGrafter"/>
</dbReference>
<dbReference type="EMBL" id="FMZX01000017">
    <property type="protein sequence ID" value="SDE04111.1"/>
    <property type="molecule type" value="Genomic_DNA"/>
</dbReference>
<keyword evidence="3" id="KW-1185">Reference proteome</keyword>
<name>A0A1G6ZNM9_9PROT</name>
<dbReference type="GO" id="GO:0006559">
    <property type="term" value="P:L-phenylalanine catabolic process"/>
    <property type="evidence" value="ECO:0007669"/>
    <property type="project" value="TreeGrafter"/>
</dbReference>
<dbReference type="Pfam" id="PF22041">
    <property type="entry name" value="GST_C_7"/>
    <property type="match status" value="1"/>
</dbReference>
<dbReference type="PANTHER" id="PTHR42673:SF4">
    <property type="entry name" value="MALEYLACETOACETATE ISOMERASE"/>
    <property type="match status" value="1"/>
</dbReference>
<dbReference type="InterPro" id="IPR036249">
    <property type="entry name" value="Thioredoxin-like_sf"/>
</dbReference>
<gene>
    <name evidence="2" type="ORF">SAMN04487779_101731</name>
</gene>
<evidence type="ECO:0000313" key="3">
    <source>
        <dbReference type="Proteomes" id="UP000198925"/>
    </source>
</evidence>
<dbReference type="PANTHER" id="PTHR42673">
    <property type="entry name" value="MALEYLACETOACETATE ISOMERASE"/>
    <property type="match status" value="1"/>
</dbReference>
<feature type="domain" description="GST N-terminal" evidence="1">
    <location>
        <begin position="8"/>
        <end position="84"/>
    </location>
</feature>
<sequence length="229" mass="25375">MARQLYELCGTDPERRFSPYCWRSRMALAHKGLEAEVVPWRFTEKAALGFSGSDKVPVLVDGARTVADSWAIAEYLEEAYPEAPNLFQGTPAAQRFLATWSDAVLLPALAKLIVSDIPALLGAADRAYFIESRERRFGMPLGQVTAEREARLPEFRALLLPLRHLLKFQPFLGGPAPDYGDYCVFGTLMWPRAVSPLPLLEPGDAVHDWQERMLDLHGGLARAAPALAA</sequence>
<dbReference type="SUPFAM" id="SSF52833">
    <property type="entry name" value="Thioredoxin-like"/>
    <property type="match status" value="1"/>
</dbReference>
<accession>A0A1G6ZNM9</accession>
<dbReference type="STRING" id="938405.SAMN02927895_03032"/>
<dbReference type="RefSeq" id="WP_090664567.1">
    <property type="nucleotide sequence ID" value="NZ_FMZX01000017.1"/>
</dbReference>
<dbReference type="Gene3D" id="1.20.1050.10">
    <property type="match status" value="1"/>
</dbReference>